<accession>A0ABQ6PCG4</accession>
<dbReference type="Proteomes" id="UP001187221">
    <property type="component" value="Unassembled WGS sequence"/>
</dbReference>
<reference evidence="1 2" key="1">
    <citation type="submission" date="2023-06" db="EMBL/GenBank/DDBJ databases">
        <title>Draft genome sequence of Novosphingobium sp. strain IK01.</title>
        <authorList>
            <person name="Hatamoto M."/>
            <person name="Ikarashi T."/>
            <person name="Yamaguchi T."/>
        </authorList>
    </citation>
    <scope>NUCLEOTIDE SEQUENCE [LARGE SCALE GENOMIC DNA]</scope>
    <source>
        <strain evidence="1 2">IK01</strain>
    </source>
</reference>
<evidence type="ECO:0000313" key="2">
    <source>
        <dbReference type="Proteomes" id="UP001187221"/>
    </source>
</evidence>
<sequence length="65" mass="7174">MRGGRFGLRIGGWGRPGVFEIEKHGILSGVVAFVVAGARARRRVYHERGPVRSSFEGKTGPFMLF</sequence>
<evidence type="ECO:0000313" key="1">
    <source>
        <dbReference type="EMBL" id="GMM62419.1"/>
    </source>
</evidence>
<dbReference type="EMBL" id="BTFW01000001">
    <property type="protein sequence ID" value="GMM62419.1"/>
    <property type="molecule type" value="Genomic_DNA"/>
</dbReference>
<keyword evidence="2" id="KW-1185">Reference proteome</keyword>
<name>A0ABQ6PCG4_9SPHN</name>
<protein>
    <submittedName>
        <fullName evidence="1">Uncharacterized protein</fullName>
    </submittedName>
</protein>
<organism evidence="1 2">
    <name type="scientific">Novosphingobium pituita</name>
    <dbReference type="NCBI Taxonomy" id="3056842"/>
    <lineage>
        <taxon>Bacteria</taxon>
        <taxon>Pseudomonadati</taxon>
        <taxon>Pseudomonadota</taxon>
        <taxon>Alphaproteobacteria</taxon>
        <taxon>Sphingomonadales</taxon>
        <taxon>Sphingomonadaceae</taxon>
        <taxon>Novosphingobium</taxon>
    </lineage>
</organism>
<gene>
    <name evidence="1" type="ORF">NUTIK01_31960</name>
</gene>
<proteinExistence type="predicted"/>
<comment type="caution">
    <text evidence="1">The sequence shown here is derived from an EMBL/GenBank/DDBJ whole genome shotgun (WGS) entry which is preliminary data.</text>
</comment>